<evidence type="ECO:0000259" key="2">
    <source>
        <dbReference type="Pfam" id="PF02120"/>
    </source>
</evidence>
<proteinExistence type="predicted"/>
<reference evidence="3 4" key="1">
    <citation type="submission" date="2018-06" db="EMBL/GenBank/DDBJ databases">
        <title>Extensive metabolic versatility and redundancy in microbially diverse, dynamic hydrothermal sediments.</title>
        <authorList>
            <person name="Dombrowski N."/>
            <person name="Teske A."/>
            <person name="Baker B.J."/>
        </authorList>
    </citation>
    <scope>NUCLEOTIDE SEQUENCE [LARGE SCALE GENOMIC DNA]</scope>
    <source>
        <strain evidence="3">B47_G16</strain>
    </source>
</reference>
<comment type="caution">
    <text evidence="3">The sequence shown here is derived from an EMBL/GenBank/DDBJ whole genome shotgun (WGS) entry which is preliminary data.</text>
</comment>
<sequence length="501" mass="56621">GKSSPEGPERIPSATAQAPSSKDTVPTLNKATTQIVKEDVFEEEGELVNGNAGKINSSTKAKITNNFQLSTSKKKNSVQPRGEKNSPKQLLANIRLSEGGREKLNFRAESSEKHALNTSSFAGIGEERFEEEKISYRHPSGAFPQMRSIAYRPLNIKKTILEGESPSPLNASLLLPYKSLRKSSQELSEIERRSHPKAEAFPKILRVSSSHEEKITQKIKDELINRAVEKIKSISEKKTKIFEKDALPQKREEKIAFGLLKQEKSSHTLKGEIDDISAQKNLDPFKHVKGEKQTLSMASIKSFQEKESGIKDAASTIGELKDRSSSELKMSQALSSGQDITSHIDHSQPFIRENTFPQLREGRELIGEIVDKIKFLTEHQERREARIVLKPEHLGTLRLHLSMQKTELTLGIQVSDPRTGELIQKNLAYLRASLEKEGLFLKDFSLSLEQNFDFDGGERERNLPFAFERKPFPAGSTFFSDEEEKEVIRLTLERHYINYRV</sequence>
<organism evidence="3 4">
    <name type="scientific">Aerophobetes bacterium</name>
    <dbReference type="NCBI Taxonomy" id="2030807"/>
    <lineage>
        <taxon>Bacteria</taxon>
        <taxon>Candidatus Aerophobota</taxon>
    </lineage>
</organism>
<accession>A0A497E3A3</accession>
<evidence type="ECO:0000313" key="3">
    <source>
        <dbReference type="EMBL" id="RLE09061.1"/>
    </source>
</evidence>
<dbReference type="InterPro" id="IPR038610">
    <property type="entry name" value="FliK-like_C_sf"/>
</dbReference>
<dbReference type="AlphaFoldDB" id="A0A497E3A3"/>
<dbReference type="Pfam" id="PF02120">
    <property type="entry name" value="Flg_hook"/>
    <property type="match status" value="1"/>
</dbReference>
<dbReference type="Proteomes" id="UP000279422">
    <property type="component" value="Unassembled WGS sequence"/>
</dbReference>
<feature type="non-terminal residue" evidence="3">
    <location>
        <position position="1"/>
    </location>
</feature>
<evidence type="ECO:0000256" key="1">
    <source>
        <dbReference type="SAM" id="MobiDB-lite"/>
    </source>
</evidence>
<protein>
    <recommendedName>
        <fullName evidence="2">Flagellar hook-length control protein-like C-terminal domain-containing protein</fullName>
    </recommendedName>
</protein>
<dbReference type="EMBL" id="QMPZ01000065">
    <property type="protein sequence ID" value="RLE09061.1"/>
    <property type="molecule type" value="Genomic_DNA"/>
</dbReference>
<dbReference type="InterPro" id="IPR021136">
    <property type="entry name" value="Flagellar_hook_control-like_C"/>
</dbReference>
<feature type="domain" description="Flagellar hook-length control protein-like C-terminal" evidence="2">
    <location>
        <begin position="378"/>
        <end position="451"/>
    </location>
</feature>
<feature type="region of interest" description="Disordered" evidence="1">
    <location>
        <begin position="66"/>
        <end position="88"/>
    </location>
</feature>
<dbReference type="CDD" id="cd17470">
    <property type="entry name" value="T3SS_Flik_C"/>
    <property type="match status" value="1"/>
</dbReference>
<feature type="compositionally biased region" description="Polar residues" evidence="1">
    <location>
        <begin position="14"/>
        <end position="31"/>
    </location>
</feature>
<dbReference type="Gene3D" id="3.30.750.140">
    <property type="match status" value="1"/>
</dbReference>
<gene>
    <name evidence="3" type="ORF">DRJ00_05130</name>
</gene>
<evidence type="ECO:0000313" key="4">
    <source>
        <dbReference type="Proteomes" id="UP000279422"/>
    </source>
</evidence>
<feature type="region of interest" description="Disordered" evidence="1">
    <location>
        <begin position="1"/>
        <end position="31"/>
    </location>
</feature>
<name>A0A497E3A3_UNCAE</name>